<proteinExistence type="predicted"/>
<dbReference type="EMBL" id="PQ015379">
    <property type="protein sequence ID" value="XDJ15194.1"/>
    <property type="molecule type" value="Genomic_DNA"/>
</dbReference>
<protein>
    <submittedName>
        <fullName evidence="1">Uncharacterized protein</fullName>
    </submittedName>
</protein>
<name>A0AB39CDX6_9VIRU</name>
<reference evidence="1" key="1">
    <citation type="submission" date="2024-07" db="EMBL/GenBank/DDBJ databases">
        <authorList>
            <person name="Bringhurst R.M."/>
            <person name="Homer T.E."/>
        </authorList>
    </citation>
    <scope>NUCLEOTIDE SEQUENCE</scope>
</reference>
<evidence type="ECO:0000313" key="1">
    <source>
        <dbReference type="EMBL" id="XDJ15194.1"/>
    </source>
</evidence>
<accession>A0AB39CDX6</accession>
<organism evidence="1">
    <name type="scientific">Pseudomonas phage HRDY3</name>
    <dbReference type="NCBI Taxonomy" id="3236930"/>
    <lineage>
        <taxon>Viruses</taxon>
    </lineage>
</organism>
<sequence>MAQDLSFIKKMTPEQAAKYYKNRKSTYRRLLSKFTSLLRFFFGKSFRSNVATASEVKVREVRDGSGGGGSSAGYGLSVQKLKIPGKRQLQKNLDALEMRGAIDELDAIIDQCSATENAGMKALVKDMIANRNALAEVYTEALHAMSEMSENFIPDEVGDLFKRIQKYFDSMEKNHVEARGETDENEDELAYYINVGTKDGGMDFVLNCDITHWRNVTEGFHKALCVVVTVRVEPNESAFSFKSYVNILDRVALPYLYNLGSEITGENTSAVAKNFVKNIDREIARHNVVLFATKADLNLDATEVQTRLSKIEGVSGVVVEPNEVVLEFPDDNREIQTEVMKVLGNLREVKALVKKGYTQSLRNIDLNVHSYSLTLK</sequence>